<proteinExistence type="predicted"/>
<dbReference type="Pfam" id="PF00379">
    <property type="entry name" value="Chitin_bind_4"/>
    <property type="match status" value="1"/>
</dbReference>
<sequence>YGYSVAAEDTGTYHSRSEGRDGETVSGSYKVALPDGRVQTVTYVADDDGFRAEVTYEGDANDTPSKGPQHLMTIAPKARKQDGQYHASPIPQNSPEEYIPNTEKKIRQHRFKTPVLRTEKPIQHRFKPSPQTIQKTTANPFGNKFKAQRLMSSSKKIVPTEQPQFHPTPIQELIQTPSQELIPTPAENGHPSLNIDHHLIEHSTPAPVHRPSTFQRHFRKHSIQNNPNARSFIPKLYNIDFEPYASPTTPSPNPFRLVVEKNRASTFSPPPPPSNAPFLSFNGFSNERTHFLANAPTPTPSLNHITTSFNEIYEGVTQNPISNTTPLLPFDTTPASPNIWKYQDHFNQNPTTLYRPKSDAFIHSLGKTHSVPLLLPVTNKRSTGNHQDRSKPHHDPFIQQEELDSRARTYFLSPIKRSSTGGVELRRGDERNSRLTLHIPSPHETDIYPKPRPLLPIF</sequence>
<comment type="caution">
    <text evidence="4">The sequence shown here is derived from an EMBL/GenBank/DDBJ whole genome shotgun (WGS) entry which is preliminary data.</text>
</comment>
<evidence type="ECO:0000256" key="2">
    <source>
        <dbReference type="PROSITE-ProRule" id="PRU00497"/>
    </source>
</evidence>
<dbReference type="GO" id="GO:0042302">
    <property type="term" value="F:structural constituent of cuticle"/>
    <property type="evidence" value="ECO:0007669"/>
    <property type="project" value="UniProtKB-UniRule"/>
</dbReference>
<reference evidence="4 5" key="1">
    <citation type="submission" date="2024-05" db="EMBL/GenBank/DDBJ databases">
        <authorList>
            <person name="Wallberg A."/>
        </authorList>
    </citation>
    <scope>NUCLEOTIDE SEQUENCE [LARGE SCALE GENOMIC DNA]</scope>
</reference>
<name>A0AAV2SAW8_MEGNR</name>
<dbReference type="PROSITE" id="PS51155">
    <property type="entry name" value="CHIT_BIND_RR_2"/>
    <property type="match status" value="1"/>
</dbReference>
<feature type="region of interest" description="Disordered" evidence="3">
    <location>
        <begin position="78"/>
        <end position="98"/>
    </location>
</feature>
<feature type="region of interest" description="Disordered" evidence="3">
    <location>
        <begin position="1"/>
        <end position="28"/>
    </location>
</feature>
<dbReference type="GO" id="GO:0031012">
    <property type="term" value="C:extracellular matrix"/>
    <property type="evidence" value="ECO:0007669"/>
    <property type="project" value="TreeGrafter"/>
</dbReference>
<dbReference type="Proteomes" id="UP001497623">
    <property type="component" value="Unassembled WGS sequence"/>
</dbReference>
<dbReference type="AlphaFoldDB" id="A0AAV2SAW8"/>
<evidence type="ECO:0000313" key="4">
    <source>
        <dbReference type="EMBL" id="CAL4179525.1"/>
    </source>
</evidence>
<feature type="region of interest" description="Disordered" evidence="3">
    <location>
        <begin position="381"/>
        <end position="400"/>
    </location>
</feature>
<evidence type="ECO:0000313" key="5">
    <source>
        <dbReference type="Proteomes" id="UP001497623"/>
    </source>
</evidence>
<dbReference type="InterPro" id="IPR051217">
    <property type="entry name" value="Insect_Cuticle_Struc_Prot"/>
</dbReference>
<organism evidence="4 5">
    <name type="scientific">Meganyctiphanes norvegica</name>
    <name type="common">Northern krill</name>
    <name type="synonym">Thysanopoda norvegica</name>
    <dbReference type="NCBI Taxonomy" id="48144"/>
    <lineage>
        <taxon>Eukaryota</taxon>
        <taxon>Metazoa</taxon>
        <taxon>Ecdysozoa</taxon>
        <taxon>Arthropoda</taxon>
        <taxon>Crustacea</taxon>
        <taxon>Multicrustacea</taxon>
        <taxon>Malacostraca</taxon>
        <taxon>Eumalacostraca</taxon>
        <taxon>Eucarida</taxon>
        <taxon>Euphausiacea</taxon>
        <taxon>Euphausiidae</taxon>
        <taxon>Meganyctiphanes</taxon>
    </lineage>
</organism>
<dbReference type="PANTHER" id="PTHR12236">
    <property type="entry name" value="STRUCTURAL CONTITUENT OF CUTICLE"/>
    <property type="match status" value="1"/>
</dbReference>
<dbReference type="InterPro" id="IPR031311">
    <property type="entry name" value="CHIT_BIND_RR_consensus"/>
</dbReference>
<dbReference type="PANTHER" id="PTHR12236:SF79">
    <property type="entry name" value="CUTICULAR PROTEIN 50CB-RELATED"/>
    <property type="match status" value="1"/>
</dbReference>
<accession>A0AAV2SAW8</accession>
<feature type="compositionally biased region" description="Basic and acidic residues" evidence="3">
    <location>
        <begin position="386"/>
        <end position="396"/>
    </location>
</feature>
<dbReference type="InterPro" id="IPR000618">
    <property type="entry name" value="Insect_cuticle"/>
</dbReference>
<keyword evidence="1 2" id="KW-0193">Cuticle</keyword>
<keyword evidence="5" id="KW-1185">Reference proteome</keyword>
<evidence type="ECO:0000256" key="3">
    <source>
        <dbReference type="SAM" id="MobiDB-lite"/>
    </source>
</evidence>
<feature type="non-terminal residue" evidence="4">
    <location>
        <position position="1"/>
    </location>
</feature>
<dbReference type="GO" id="GO:0005615">
    <property type="term" value="C:extracellular space"/>
    <property type="evidence" value="ECO:0007669"/>
    <property type="project" value="TreeGrafter"/>
</dbReference>
<evidence type="ECO:0000256" key="1">
    <source>
        <dbReference type="ARBA" id="ARBA00022460"/>
    </source>
</evidence>
<gene>
    <name evidence="4" type="ORF">MNOR_LOCUS35192</name>
</gene>
<protein>
    <submittedName>
        <fullName evidence="4">Uncharacterized protein</fullName>
    </submittedName>
</protein>
<dbReference type="PROSITE" id="PS00233">
    <property type="entry name" value="CHIT_BIND_RR_1"/>
    <property type="match status" value="1"/>
</dbReference>
<dbReference type="EMBL" id="CAXKWB010057517">
    <property type="protein sequence ID" value="CAL4179525.1"/>
    <property type="molecule type" value="Genomic_DNA"/>
</dbReference>